<feature type="compositionally biased region" description="Low complexity" evidence="1">
    <location>
        <begin position="212"/>
        <end position="226"/>
    </location>
</feature>
<protein>
    <recommendedName>
        <fullName evidence="2">Survival Motor Neuron Gemin2-binding domain-containing protein</fullName>
    </recommendedName>
</protein>
<evidence type="ECO:0000313" key="4">
    <source>
        <dbReference type="Proteomes" id="UP000076738"/>
    </source>
</evidence>
<name>A0A167QFU4_CALVF</name>
<organism evidence="3 4">
    <name type="scientific">Calocera viscosa (strain TUFC12733)</name>
    <dbReference type="NCBI Taxonomy" id="1330018"/>
    <lineage>
        <taxon>Eukaryota</taxon>
        <taxon>Fungi</taxon>
        <taxon>Dikarya</taxon>
        <taxon>Basidiomycota</taxon>
        <taxon>Agaricomycotina</taxon>
        <taxon>Dacrymycetes</taxon>
        <taxon>Dacrymycetales</taxon>
        <taxon>Dacrymycetaceae</taxon>
        <taxon>Calocera</taxon>
    </lineage>
</organism>
<dbReference type="Proteomes" id="UP000076738">
    <property type="component" value="Unassembled WGS sequence"/>
</dbReference>
<feature type="region of interest" description="Disordered" evidence="1">
    <location>
        <begin position="1"/>
        <end position="80"/>
    </location>
</feature>
<feature type="region of interest" description="Disordered" evidence="1">
    <location>
        <begin position="211"/>
        <end position="241"/>
    </location>
</feature>
<reference evidence="3 4" key="1">
    <citation type="journal article" date="2016" name="Mol. Biol. Evol.">
        <title>Comparative Genomics of Early-Diverging Mushroom-Forming Fungi Provides Insights into the Origins of Lignocellulose Decay Capabilities.</title>
        <authorList>
            <person name="Nagy L.G."/>
            <person name="Riley R."/>
            <person name="Tritt A."/>
            <person name="Adam C."/>
            <person name="Daum C."/>
            <person name="Floudas D."/>
            <person name="Sun H."/>
            <person name="Yadav J.S."/>
            <person name="Pangilinan J."/>
            <person name="Larsson K.H."/>
            <person name="Matsuura K."/>
            <person name="Barry K."/>
            <person name="Labutti K."/>
            <person name="Kuo R."/>
            <person name="Ohm R.A."/>
            <person name="Bhattacharya S.S."/>
            <person name="Shirouzu T."/>
            <person name="Yoshinaga Y."/>
            <person name="Martin F.M."/>
            <person name="Grigoriev I.V."/>
            <person name="Hibbett D.S."/>
        </authorList>
    </citation>
    <scope>NUCLEOTIDE SEQUENCE [LARGE SCALE GENOMIC DNA]</scope>
    <source>
        <strain evidence="3 4">TUFC12733</strain>
    </source>
</reference>
<feature type="compositionally biased region" description="Low complexity" evidence="1">
    <location>
        <begin position="13"/>
        <end position="28"/>
    </location>
</feature>
<dbReference type="InterPro" id="IPR049481">
    <property type="entry name" value="SMN_G2-BD"/>
</dbReference>
<dbReference type="OrthoDB" id="197400at2759"/>
<proteinExistence type="predicted"/>
<evidence type="ECO:0000256" key="1">
    <source>
        <dbReference type="SAM" id="MobiDB-lite"/>
    </source>
</evidence>
<dbReference type="EMBL" id="KV417271">
    <property type="protein sequence ID" value="KZO99721.1"/>
    <property type="molecule type" value="Genomic_DNA"/>
</dbReference>
<evidence type="ECO:0000259" key="2">
    <source>
        <dbReference type="Pfam" id="PF20636"/>
    </source>
</evidence>
<evidence type="ECO:0000313" key="3">
    <source>
        <dbReference type="EMBL" id="KZO99721.1"/>
    </source>
</evidence>
<accession>A0A167QFU4</accession>
<dbReference type="Pfam" id="PF20636">
    <property type="entry name" value="SMN_G2-BD"/>
    <property type="match status" value="1"/>
</dbReference>
<dbReference type="CDD" id="cd22851">
    <property type="entry name" value="SMN_N"/>
    <property type="match status" value="1"/>
</dbReference>
<keyword evidence="4" id="KW-1185">Reference proteome</keyword>
<feature type="domain" description="Survival Motor Neuron Gemin2-binding" evidence="2">
    <location>
        <begin position="78"/>
        <end position="99"/>
    </location>
</feature>
<dbReference type="STRING" id="1330018.A0A167QFU4"/>
<dbReference type="AlphaFoldDB" id="A0A167QFU4"/>
<sequence length="241" mass="26536">MDPRARKVVSYADISPSIPDEPSSSALRPAKRARTTPPPAVPPASFTGRALNGSSPSQPKKQKRDPKSWQTSRSLTHDEIWDDSALVNAWDAAMEEYRAVNGDEKGWMYEPTDRSALWWNSQPAEDESYEEADEEYLKADAEEVEDELITTHVDPTPSSSTAVPSGLPSIPFLPSSQGFTTLPEDPDKVLELAIQSYYWAGYLMGRRDEMLRAPGGRPAAGPGPEAVNEDEEQLPEVGGEY</sequence>
<gene>
    <name evidence="3" type="ORF">CALVIDRAFT_534147</name>
</gene>